<evidence type="ECO:0000256" key="9">
    <source>
        <dbReference type="ARBA" id="ARBA00023002"/>
    </source>
</evidence>
<dbReference type="RefSeq" id="WP_127163897.1">
    <property type="nucleotide sequence ID" value="NZ_CP029822.1"/>
</dbReference>
<evidence type="ECO:0000256" key="12">
    <source>
        <dbReference type="ARBA" id="ARBA00047533"/>
    </source>
</evidence>
<dbReference type="InterPro" id="IPR001989">
    <property type="entry name" value="Radical_activat_CS"/>
</dbReference>
<evidence type="ECO:0000256" key="2">
    <source>
        <dbReference type="ARBA" id="ARBA00004496"/>
    </source>
</evidence>
<dbReference type="NCBIfam" id="TIGR02493">
    <property type="entry name" value="PFLA"/>
    <property type="match status" value="1"/>
</dbReference>
<dbReference type="SFLD" id="SFLDG01066">
    <property type="entry name" value="organic_radical-activating_enz"/>
    <property type="match status" value="1"/>
</dbReference>
<dbReference type="SUPFAM" id="SSF102114">
    <property type="entry name" value="Radical SAM enzymes"/>
    <property type="match status" value="1"/>
</dbReference>
<evidence type="ECO:0000259" key="14">
    <source>
        <dbReference type="PROSITE" id="PS51918"/>
    </source>
</evidence>
<evidence type="ECO:0000256" key="6">
    <source>
        <dbReference type="ARBA" id="ARBA00022526"/>
    </source>
</evidence>
<evidence type="ECO:0000313" key="15">
    <source>
        <dbReference type="EMBL" id="AZS51099.1"/>
    </source>
</evidence>
<keyword evidence="9 13" id="KW-0560">Oxidoreductase</keyword>
<evidence type="ECO:0000256" key="13">
    <source>
        <dbReference type="RuleBase" id="RU362053"/>
    </source>
</evidence>
<keyword evidence="6" id="KW-0313">Glucose metabolism</keyword>
<reference evidence="16" key="1">
    <citation type="submission" date="2018-06" db="EMBL/GenBank/DDBJ databases">
        <title>Complete genome of Pseudomonas insecticola strain QZS01.</title>
        <authorList>
            <person name="Wang J."/>
            <person name="Su Q."/>
        </authorList>
    </citation>
    <scope>NUCLEOTIDE SEQUENCE [LARGE SCALE GENOMIC DNA]</scope>
    <source>
        <strain evidence="16">QZS01</strain>
    </source>
</reference>
<comment type="subcellular location">
    <subcellularLocation>
        <location evidence="2 13">Cytoplasm</location>
    </subcellularLocation>
</comment>
<keyword evidence="15" id="KW-0670">Pyruvate</keyword>
<dbReference type="NCBIfam" id="NF008356">
    <property type="entry name" value="PRK11145.1"/>
    <property type="match status" value="1"/>
</dbReference>
<keyword evidence="16" id="KW-1185">Reference proteome</keyword>
<dbReference type="InterPro" id="IPR034457">
    <property type="entry name" value="Organic_radical-activating"/>
</dbReference>
<dbReference type="GO" id="GO:0046872">
    <property type="term" value="F:metal ion binding"/>
    <property type="evidence" value="ECO:0007669"/>
    <property type="project" value="UniProtKB-UniRule"/>
</dbReference>
<dbReference type="InterPro" id="IPR040074">
    <property type="entry name" value="BssD/PflA/YjjW"/>
</dbReference>
<evidence type="ECO:0000256" key="3">
    <source>
        <dbReference type="ARBA" id="ARBA00009777"/>
    </source>
</evidence>
<evidence type="ECO:0000256" key="8">
    <source>
        <dbReference type="ARBA" id="ARBA00022723"/>
    </source>
</evidence>
<dbReference type="Proteomes" id="UP000273143">
    <property type="component" value="Chromosome"/>
</dbReference>
<dbReference type="InterPro" id="IPR034465">
    <property type="entry name" value="Pyruvate_for-lyase_activase"/>
</dbReference>
<dbReference type="InterPro" id="IPR058240">
    <property type="entry name" value="rSAM_sf"/>
</dbReference>
<dbReference type="EC" id="1.97.1.4" evidence="13"/>
<dbReference type="GO" id="GO:0043365">
    <property type="term" value="F:[formate-C-acetyltransferase]-activating enzyme activity"/>
    <property type="evidence" value="ECO:0007669"/>
    <property type="project" value="UniProtKB-UniRule"/>
</dbReference>
<dbReference type="InterPro" id="IPR013785">
    <property type="entry name" value="Aldolase_TIM"/>
</dbReference>
<sequence>MHAEPIQGRIHSIESFGTVDGPGIRFIVFFQGCVMRCLYCHNPDSQNMKAGRLITVEELMSEIVSYKHFLTKNGGGVTASGGEAILQPGFVTEWFKACHKEGLTTCLDTNGYAKHFTQAIIDLVKESDLVMLDLKQINDEIHKKLTGISNRYSIDFAKYLHQQNKRTWIRYVIVPGWSDDNASAHLLGQLTAPMDNIEKIELLPFHTLGAHKWKELGWKFELEDVKPPSTETMDRIQAIIASYGHTVTY</sequence>
<keyword evidence="7 13" id="KW-0949">S-adenosyl-L-methionine</keyword>
<proteinExistence type="inferred from homology"/>
<evidence type="ECO:0000256" key="5">
    <source>
        <dbReference type="ARBA" id="ARBA00022490"/>
    </source>
</evidence>
<dbReference type="PANTHER" id="PTHR30352:SF5">
    <property type="entry name" value="PYRUVATE FORMATE-LYASE 1-ACTIVATING ENZYME"/>
    <property type="match status" value="1"/>
</dbReference>
<comment type="similarity">
    <text evidence="3 13">Belongs to the organic radical-activating enzymes family.</text>
</comment>
<dbReference type="SFLD" id="SFLDG01118">
    <property type="entry name" value="activating_enzymes__group_2"/>
    <property type="match status" value="1"/>
</dbReference>
<comment type="function">
    <text evidence="1">Activation of pyruvate formate-lyase 1 under anaerobic conditions by generation of an organic free radical, using S-adenosylmethionine and reduced flavodoxin as cosubstrates to produce 5'-deoxy-adenosine.</text>
</comment>
<keyword evidence="6" id="KW-0119">Carbohydrate metabolism</keyword>
<dbReference type="PROSITE" id="PS01087">
    <property type="entry name" value="RADICAL_ACTIVATING"/>
    <property type="match status" value="1"/>
</dbReference>
<keyword evidence="4 13" id="KW-0004">4Fe-4S</keyword>
<comment type="function">
    <text evidence="13">Activation of pyruvate formate-lyase under anaerobic conditions by generation of an organic free radical, using S-adenosylmethionine and reduced flavodoxin as cosubstrates to produce 5'-deoxy-adenosine.</text>
</comment>
<dbReference type="SFLD" id="SFLDS00029">
    <property type="entry name" value="Radical_SAM"/>
    <property type="match status" value="1"/>
</dbReference>
<dbReference type="EMBL" id="CP029822">
    <property type="protein sequence ID" value="AZS51099.1"/>
    <property type="molecule type" value="Genomic_DNA"/>
</dbReference>
<dbReference type="GO" id="GO:0051539">
    <property type="term" value="F:4 iron, 4 sulfur cluster binding"/>
    <property type="evidence" value="ECO:0007669"/>
    <property type="project" value="UniProtKB-UniRule"/>
</dbReference>
<dbReference type="Pfam" id="PF04055">
    <property type="entry name" value="Radical_SAM"/>
    <property type="match status" value="1"/>
</dbReference>
<dbReference type="CDD" id="cd01335">
    <property type="entry name" value="Radical_SAM"/>
    <property type="match status" value="1"/>
</dbReference>
<dbReference type="KEGG" id="emo:DM558_10095"/>
<protein>
    <recommendedName>
        <fullName evidence="13">Pyruvate formate-lyase-activating enzyme</fullName>
        <ecNumber evidence="13">1.97.1.4</ecNumber>
    </recommendedName>
</protein>
<dbReference type="SFLD" id="SFLDF00278">
    <property type="entry name" value="pyruvate_formate-lyase_activas"/>
    <property type="match status" value="1"/>
</dbReference>
<evidence type="ECO:0000256" key="11">
    <source>
        <dbReference type="ARBA" id="ARBA00023014"/>
    </source>
</evidence>
<evidence type="ECO:0000256" key="4">
    <source>
        <dbReference type="ARBA" id="ARBA00022485"/>
    </source>
</evidence>
<keyword evidence="10 13" id="KW-0408">Iron</keyword>
<dbReference type="GO" id="GO:0005737">
    <property type="term" value="C:cytoplasm"/>
    <property type="evidence" value="ECO:0007669"/>
    <property type="project" value="UniProtKB-SubCell"/>
</dbReference>
<dbReference type="PROSITE" id="PS51918">
    <property type="entry name" value="RADICAL_SAM"/>
    <property type="match status" value="1"/>
</dbReference>
<evidence type="ECO:0000256" key="10">
    <source>
        <dbReference type="ARBA" id="ARBA00023004"/>
    </source>
</evidence>
<dbReference type="PANTHER" id="PTHR30352">
    <property type="entry name" value="PYRUVATE FORMATE-LYASE-ACTIVATING ENZYME"/>
    <property type="match status" value="1"/>
</dbReference>
<dbReference type="GO" id="GO:0006006">
    <property type="term" value="P:glucose metabolic process"/>
    <property type="evidence" value="ECO:0007669"/>
    <property type="project" value="UniProtKB-KW"/>
</dbReference>
<evidence type="ECO:0000256" key="1">
    <source>
        <dbReference type="ARBA" id="ARBA00002918"/>
    </source>
</evidence>
<accession>A0A3Q9JJJ1</accession>
<feature type="domain" description="Radical SAM core" evidence="14">
    <location>
        <begin position="19"/>
        <end position="242"/>
    </location>
</feature>
<evidence type="ECO:0000256" key="7">
    <source>
        <dbReference type="ARBA" id="ARBA00022691"/>
    </source>
</evidence>
<keyword evidence="11 13" id="KW-0411">Iron-sulfur</keyword>
<name>A0A3Q9JJJ1_9GAMM</name>
<comment type="catalytic activity">
    <reaction evidence="12 13">
        <text>glycyl-[formate C-acetyltransferase] + reduced [flavodoxin] + S-adenosyl-L-methionine = glycin-2-yl radical-[formate C-acetyltransferase] + semiquinone [flavodoxin] + 5'-deoxyadenosine + L-methionine + H(+)</text>
        <dbReference type="Rhea" id="RHEA:19225"/>
        <dbReference type="Rhea" id="RHEA-COMP:10622"/>
        <dbReference type="Rhea" id="RHEA-COMP:12190"/>
        <dbReference type="Rhea" id="RHEA-COMP:12191"/>
        <dbReference type="Rhea" id="RHEA-COMP:14480"/>
        <dbReference type="ChEBI" id="CHEBI:15378"/>
        <dbReference type="ChEBI" id="CHEBI:17319"/>
        <dbReference type="ChEBI" id="CHEBI:29947"/>
        <dbReference type="ChEBI" id="CHEBI:32722"/>
        <dbReference type="ChEBI" id="CHEBI:57618"/>
        <dbReference type="ChEBI" id="CHEBI:57844"/>
        <dbReference type="ChEBI" id="CHEBI:59789"/>
        <dbReference type="ChEBI" id="CHEBI:140311"/>
        <dbReference type="EC" id="1.97.1.4"/>
    </reaction>
</comment>
<gene>
    <name evidence="15" type="ORF">DM558_10095</name>
</gene>
<dbReference type="Gene3D" id="3.20.20.70">
    <property type="entry name" value="Aldolase class I"/>
    <property type="match status" value="1"/>
</dbReference>
<keyword evidence="8 13" id="KW-0479">Metal-binding</keyword>
<dbReference type="InterPro" id="IPR012838">
    <property type="entry name" value="PFL1_activating"/>
</dbReference>
<dbReference type="AlphaFoldDB" id="A0A3Q9JJJ1"/>
<keyword evidence="5 13" id="KW-0963">Cytoplasm</keyword>
<evidence type="ECO:0000313" key="16">
    <source>
        <dbReference type="Proteomes" id="UP000273143"/>
    </source>
</evidence>
<comment type="cofactor">
    <cofactor evidence="13">
        <name>[4Fe-4S] cluster</name>
        <dbReference type="ChEBI" id="CHEBI:49883"/>
    </cofactor>
    <text evidence="13">Binds 1 [4Fe-4S] cluster. The cluster is coordinated with 3 cysteines and an exchangeable S-adenosyl-L-methionine.</text>
</comment>
<keyword evidence="15" id="KW-0456">Lyase</keyword>
<dbReference type="InterPro" id="IPR007197">
    <property type="entry name" value="rSAM"/>
</dbReference>
<dbReference type="PIRSF" id="PIRSF000371">
    <property type="entry name" value="PFL_act_enz"/>
    <property type="match status" value="1"/>
</dbReference>
<dbReference type="GO" id="GO:0016829">
    <property type="term" value="F:lyase activity"/>
    <property type="evidence" value="ECO:0007669"/>
    <property type="project" value="UniProtKB-KW"/>
</dbReference>
<dbReference type="InterPro" id="IPR012839">
    <property type="entry name" value="Organic_radical_activase"/>
</dbReference>
<organism evidence="15 16">
    <name type="scientific">Entomomonas moraniae</name>
    <dbReference type="NCBI Taxonomy" id="2213226"/>
    <lineage>
        <taxon>Bacteria</taxon>
        <taxon>Pseudomonadati</taxon>
        <taxon>Pseudomonadota</taxon>
        <taxon>Gammaproteobacteria</taxon>
        <taxon>Pseudomonadales</taxon>
        <taxon>Pseudomonadaceae</taxon>
        <taxon>Entomomonas</taxon>
    </lineage>
</organism>